<name>A0A437MD37_9PROT</name>
<dbReference type="OrthoDB" id="9801609at2"/>
<proteinExistence type="predicted"/>
<feature type="domain" description="Glycosyl transferase family 1" evidence="2">
    <location>
        <begin position="248"/>
        <end position="399"/>
    </location>
</feature>
<protein>
    <submittedName>
        <fullName evidence="3">Glycosyltransferase family 1 protein</fullName>
    </submittedName>
</protein>
<dbReference type="GO" id="GO:0016757">
    <property type="term" value="F:glycosyltransferase activity"/>
    <property type="evidence" value="ECO:0007669"/>
    <property type="project" value="InterPro"/>
</dbReference>
<dbReference type="AlphaFoldDB" id="A0A437MD37"/>
<dbReference type="Gene3D" id="3.40.50.2000">
    <property type="entry name" value="Glycogen Phosphorylase B"/>
    <property type="match status" value="2"/>
</dbReference>
<gene>
    <name evidence="3" type="ORF">EOD42_18005</name>
</gene>
<dbReference type="CDD" id="cd03809">
    <property type="entry name" value="GT4_MtfB-like"/>
    <property type="match status" value="1"/>
</dbReference>
<dbReference type="Proteomes" id="UP000282957">
    <property type="component" value="Unassembled WGS sequence"/>
</dbReference>
<dbReference type="EMBL" id="SACL01000006">
    <property type="protein sequence ID" value="RVT95473.1"/>
    <property type="molecule type" value="Genomic_DNA"/>
</dbReference>
<dbReference type="PANTHER" id="PTHR46401">
    <property type="entry name" value="GLYCOSYLTRANSFERASE WBBK-RELATED"/>
    <property type="match status" value="1"/>
</dbReference>
<sequence length="429" mass="45457">MSSMRAEAGLDRPLHLIDGHNLALSQGTGIATYARGMAAALDGLGASHGIVGGADPGRSTRPGRVGGALRLVRRLALRGGIAWRGGLPLRQDTPDCPMPAGLPPGGASFTARDCFGLAHLGLRAGGGMLELLPEGRPPAVMHWTYPTALHLKGAPNLYSVLDLIPLLMPETVLMDIPLHRRLLGLIAARADHIVTISEWSRRDIIRELGVAEDRVTNTWLAVDPDPEALAMPPDRIAALLGRHGLSSQGYFLFFAAIEPRKNLRRLIEAHLASGVAAPLIVVGKKAWLWERELEALAGRENSPDGRVRLLGHLPRAELMALVRGARAACFPSLYEGFGLPALEAMALGTPVLTSTASCMPEVVADAAMCVDPLSVQAMAEALRALDQGAELRARLAAAGPGRAAFFSAAAYRERLGMLLGRLGLHPGAH</sequence>
<reference evidence="3 4" key="1">
    <citation type="submission" date="2019-01" db="EMBL/GenBank/DDBJ databases">
        <authorList>
            <person name="Chen W.-M."/>
        </authorList>
    </citation>
    <scope>NUCLEOTIDE SEQUENCE [LARGE SCALE GENOMIC DNA]</scope>
    <source>
        <strain evidence="3 4">CCP-6</strain>
    </source>
</reference>
<keyword evidence="1 3" id="KW-0808">Transferase</keyword>
<accession>A0A437MD37</accession>
<dbReference type="SUPFAM" id="SSF53756">
    <property type="entry name" value="UDP-Glycosyltransferase/glycogen phosphorylase"/>
    <property type="match status" value="1"/>
</dbReference>
<organism evidence="3 4">
    <name type="scientific">Rhodovarius crocodyli</name>
    <dbReference type="NCBI Taxonomy" id="1979269"/>
    <lineage>
        <taxon>Bacteria</taxon>
        <taxon>Pseudomonadati</taxon>
        <taxon>Pseudomonadota</taxon>
        <taxon>Alphaproteobacteria</taxon>
        <taxon>Acetobacterales</taxon>
        <taxon>Roseomonadaceae</taxon>
        <taxon>Rhodovarius</taxon>
    </lineage>
</organism>
<keyword evidence="4" id="KW-1185">Reference proteome</keyword>
<evidence type="ECO:0000313" key="4">
    <source>
        <dbReference type="Proteomes" id="UP000282957"/>
    </source>
</evidence>
<dbReference type="PANTHER" id="PTHR46401:SF2">
    <property type="entry name" value="GLYCOSYLTRANSFERASE WBBK-RELATED"/>
    <property type="match status" value="1"/>
</dbReference>
<dbReference type="Pfam" id="PF00534">
    <property type="entry name" value="Glycos_transf_1"/>
    <property type="match status" value="1"/>
</dbReference>
<evidence type="ECO:0000313" key="3">
    <source>
        <dbReference type="EMBL" id="RVT95473.1"/>
    </source>
</evidence>
<comment type="caution">
    <text evidence="3">The sequence shown here is derived from an EMBL/GenBank/DDBJ whole genome shotgun (WGS) entry which is preliminary data.</text>
</comment>
<dbReference type="GO" id="GO:0009103">
    <property type="term" value="P:lipopolysaccharide biosynthetic process"/>
    <property type="evidence" value="ECO:0007669"/>
    <property type="project" value="TreeGrafter"/>
</dbReference>
<evidence type="ECO:0000259" key="2">
    <source>
        <dbReference type="Pfam" id="PF00534"/>
    </source>
</evidence>
<dbReference type="InterPro" id="IPR001296">
    <property type="entry name" value="Glyco_trans_1"/>
</dbReference>
<evidence type="ECO:0000256" key="1">
    <source>
        <dbReference type="ARBA" id="ARBA00022679"/>
    </source>
</evidence>